<dbReference type="AlphaFoldDB" id="A0A090M9B5"/>
<feature type="compositionally biased region" description="Basic and acidic residues" evidence="1">
    <location>
        <begin position="24"/>
        <end position="49"/>
    </location>
</feature>
<proteinExistence type="predicted"/>
<evidence type="ECO:0000256" key="1">
    <source>
        <dbReference type="SAM" id="MobiDB-lite"/>
    </source>
</evidence>
<protein>
    <submittedName>
        <fullName evidence="3">WGS project CBMG000000000 data, contig CS5907-c001793</fullName>
    </submittedName>
</protein>
<feature type="compositionally biased region" description="Basic and acidic residues" evidence="1">
    <location>
        <begin position="237"/>
        <end position="275"/>
    </location>
</feature>
<feature type="chain" id="PRO_5001859426" evidence="2">
    <location>
        <begin position="20"/>
        <end position="325"/>
    </location>
</feature>
<evidence type="ECO:0000313" key="3">
    <source>
        <dbReference type="EMBL" id="CEG03684.1"/>
    </source>
</evidence>
<accession>A0A090M9B5</accession>
<feature type="signal peptide" evidence="2">
    <location>
        <begin position="1"/>
        <end position="19"/>
    </location>
</feature>
<keyword evidence="2" id="KW-0732">Signal</keyword>
<feature type="region of interest" description="Disordered" evidence="1">
    <location>
        <begin position="21"/>
        <end position="95"/>
    </location>
</feature>
<evidence type="ECO:0000256" key="2">
    <source>
        <dbReference type="SAM" id="SignalP"/>
    </source>
</evidence>
<feature type="region of interest" description="Disordered" evidence="1">
    <location>
        <begin position="232"/>
        <end position="301"/>
    </location>
</feature>
<sequence length="325" mass="36253">MKLHQVTAILAFVAAGAFATPDGYSDRGNNKHPAKNGDHRDGGKPDRDGPGYYPGGNRGYHGSKSGHDDYNGNHPYSGGRDHDKGHGGKDGHGGKGWGDKCKKYSWDYSKATYLASFNKDKKCPAGDSYKVSGKIAPCDGWGNYGRNEQCLFVTYGDWYKWSDKTAYLGIYATEGEGPKDKKNLNFNKYCKKNKCVVPVKKISGYPGFKDSVWIAYDDDQCKRQSWGGYGHGGKKNNYGDHKGKHDDDKDSYDNDYDDNKDRHGDKNNNHEKDADNYDSDDDGYGSGHGDDYGSSGYGSRHGRRSFVKYVEVDIDVKYAKKCHKW</sequence>
<gene>
    <name evidence="3" type="ORF">BN851_0089570</name>
</gene>
<name>A0A090M9B5_9HYPO</name>
<dbReference type="EMBL" id="CBMG010001789">
    <property type="protein sequence ID" value="CEG03684.1"/>
    <property type="molecule type" value="Genomic_DNA"/>
</dbReference>
<comment type="caution">
    <text evidence="3">The sequence shown here is derived from an EMBL/GenBank/DDBJ whole genome shotgun (WGS) entry which is preliminary data.</text>
</comment>
<organism evidence="3">
    <name type="scientific">Fusarium acuminatum CS5907</name>
    <dbReference type="NCBI Taxonomy" id="1318461"/>
    <lineage>
        <taxon>Eukaryota</taxon>
        <taxon>Fungi</taxon>
        <taxon>Dikarya</taxon>
        <taxon>Ascomycota</taxon>
        <taxon>Pezizomycotina</taxon>
        <taxon>Sordariomycetes</taxon>
        <taxon>Hypocreomycetidae</taxon>
        <taxon>Hypocreales</taxon>
        <taxon>Nectriaceae</taxon>
        <taxon>Fusarium</taxon>
        <taxon>Fusarium tricinctum species complex</taxon>
    </lineage>
</organism>
<reference evidence="3" key="1">
    <citation type="submission" date="2013-05" db="EMBL/GenBank/DDBJ databases">
        <title>Draft genome sequences of six wheat associated Fusarium spp. isolates.</title>
        <authorList>
            <person name="Moolhuijzen P.M."/>
            <person name="Manners J.M."/>
            <person name="Wilcox S."/>
            <person name="Bellgard M.I."/>
            <person name="Gardiner D.M."/>
        </authorList>
    </citation>
    <scope>NUCLEOTIDE SEQUENCE</scope>
    <source>
        <strain evidence="3">CS5907</strain>
    </source>
</reference>
<feature type="compositionally biased region" description="Basic and acidic residues" evidence="1">
    <location>
        <begin position="79"/>
        <end position="95"/>
    </location>
</feature>